<dbReference type="Pfam" id="PF01874">
    <property type="entry name" value="CitG"/>
    <property type="match status" value="1"/>
</dbReference>
<evidence type="ECO:0000313" key="7">
    <source>
        <dbReference type="Proteomes" id="UP000295565"/>
    </source>
</evidence>
<keyword evidence="2 5" id="KW-0808">Transferase</keyword>
<evidence type="ECO:0000256" key="1">
    <source>
        <dbReference type="ARBA" id="ARBA00001210"/>
    </source>
</evidence>
<dbReference type="InterPro" id="IPR017551">
    <property type="entry name" value="TriPribosyl-deP-CoA_syn_CitG"/>
</dbReference>
<comment type="similarity">
    <text evidence="5">Belongs to the CitG/MdcB family.</text>
</comment>
<dbReference type="NCBIfam" id="TIGR03125">
    <property type="entry name" value="citrate_citG"/>
    <property type="match status" value="1"/>
</dbReference>
<keyword evidence="4 5" id="KW-0067">ATP-binding</keyword>
<evidence type="ECO:0000313" key="6">
    <source>
        <dbReference type="EMBL" id="TCK46408.1"/>
    </source>
</evidence>
<keyword evidence="7" id="KW-1185">Reference proteome</keyword>
<comment type="catalytic activity">
    <reaction evidence="1 5">
        <text>3'-dephospho-CoA + ATP = 2'-(5''-triphospho-alpha-D-ribosyl)-3'-dephospho-CoA + adenine</text>
        <dbReference type="Rhea" id="RHEA:15117"/>
        <dbReference type="ChEBI" id="CHEBI:16708"/>
        <dbReference type="ChEBI" id="CHEBI:30616"/>
        <dbReference type="ChEBI" id="CHEBI:57328"/>
        <dbReference type="ChEBI" id="CHEBI:61378"/>
        <dbReference type="EC" id="2.4.2.52"/>
    </reaction>
</comment>
<keyword evidence="3 5" id="KW-0547">Nucleotide-binding</keyword>
<dbReference type="RefSeq" id="WP_396022813.1">
    <property type="nucleotide sequence ID" value="NZ_OU594967.1"/>
</dbReference>
<dbReference type="Gene3D" id="1.10.4200.10">
    <property type="entry name" value="Triphosphoribosyl-dephospho-CoA protein"/>
    <property type="match status" value="1"/>
</dbReference>
<dbReference type="GO" id="GO:0051191">
    <property type="term" value="P:prosthetic group biosynthetic process"/>
    <property type="evidence" value="ECO:0007669"/>
    <property type="project" value="TreeGrafter"/>
</dbReference>
<dbReference type="GO" id="GO:0046917">
    <property type="term" value="F:triphosphoribosyl-dephospho-CoA synthase activity"/>
    <property type="evidence" value="ECO:0007669"/>
    <property type="project" value="UniProtKB-UniRule"/>
</dbReference>
<proteinExistence type="inferred from homology"/>
<organism evidence="6 7">
    <name type="scientific">Celerinatantimonas diazotrophica</name>
    <dbReference type="NCBI Taxonomy" id="412034"/>
    <lineage>
        <taxon>Bacteria</taxon>
        <taxon>Pseudomonadati</taxon>
        <taxon>Pseudomonadota</taxon>
        <taxon>Gammaproteobacteria</taxon>
        <taxon>Celerinatantimonadaceae</taxon>
        <taxon>Celerinatantimonas</taxon>
    </lineage>
</organism>
<dbReference type="HAMAP" id="MF_00397">
    <property type="entry name" value="CitG"/>
    <property type="match status" value="1"/>
</dbReference>
<dbReference type="AlphaFoldDB" id="A0A4V2PNB6"/>
<dbReference type="GO" id="GO:0005524">
    <property type="term" value="F:ATP binding"/>
    <property type="evidence" value="ECO:0007669"/>
    <property type="project" value="UniProtKB-KW"/>
</dbReference>
<dbReference type="EC" id="2.4.2.52" evidence="5"/>
<name>A0A4V2PNB6_9GAMM</name>
<comment type="caution">
    <text evidence="6">The sequence shown here is derived from an EMBL/GenBank/DDBJ whole genome shotgun (WGS) entry which is preliminary data.</text>
</comment>
<gene>
    <name evidence="5" type="primary">citG</name>
    <name evidence="6" type="ORF">EV690_3687</name>
</gene>
<evidence type="ECO:0000256" key="2">
    <source>
        <dbReference type="ARBA" id="ARBA00022679"/>
    </source>
</evidence>
<protein>
    <recommendedName>
        <fullName evidence="5">Probable 2-(5''-triphosphoribosyl)-3'-dephosphocoenzyme-A synthase</fullName>
        <shortName evidence="5">2-(5''-triphosphoribosyl)-3'-dephospho-CoA synthase</shortName>
        <ecNumber evidence="5">2.4.2.52</ecNumber>
    </recommendedName>
</protein>
<evidence type="ECO:0000256" key="3">
    <source>
        <dbReference type="ARBA" id="ARBA00022741"/>
    </source>
</evidence>
<evidence type="ECO:0000256" key="4">
    <source>
        <dbReference type="ARBA" id="ARBA00022840"/>
    </source>
</evidence>
<accession>A0A4V2PNB6</accession>
<reference evidence="6 7" key="1">
    <citation type="submission" date="2019-03" db="EMBL/GenBank/DDBJ databases">
        <title>Genomic Encyclopedia of Type Strains, Phase IV (KMG-IV): sequencing the most valuable type-strain genomes for metagenomic binning, comparative biology and taxonomic classification.</title>
        <authorList>
            <person name="Goeker M."/>
        </authorList>
    </citation>
    <scope>NUCLEOTIDE SEQUENCE [LARGE SCALE GENOMIC DNA]</scope>
    <source>
        <strain evidence="6 7">DSM 18577</strain>
    </source>
</reference>
<evidence type="ECO:0000256" key="5">
    <source>
        <dbReference type="HAMAP-Rule" id="MF_00397"/>
    </source>
</evidence>
<dbReference type="PANTHER" id="PTHR30201">
    <property type="entry name" value="TRIPHOSPHORIBOSYL-DEPHOSPHO-COA SYNTHASE"/>
    <property type="match status" value="1"/>
</dbReference>
<dbReference type="EMBL" id="SMGD01000019">
    <property type="protein sequence ID" value="TCK46408.1"/>
    <property type="molecule type" value="Genomic_DNA"/>
</dbReference>
<dbReference type="InterPro" id="IPR002736">
    <property type="entry name" value="CitG"/>
</dbReference>
<sequence>MATGLTPLASPEYEPFEPPRQSYFAQMATQSLRAEVHLTPKPGLVDEANNGAHHDMDLALFEASIDAISPWFDRFIEIGRQSAKLAAPVSLFKARPCGLACERAMFAATGQINTHKGAIFALSLLCLAYGRLSQQRSDVTPTLLTDQVAQMTAQLVLNELQHCTEPMSAGQRLFQAFGLLGARGEAASGFATVHRYALPIWNLAMTKGYSQRQALLRVLVSLMAHNPDTNIVSRGGIQALNFVQQRASQILSHLWNDDDSLIMQLQQLDMEMIRHHLSPGGSADLLSVTWLLSRFPQPSTTHPFENSSQPIC</sequence>
<dbReference type="Proteomes" id="UP000295565">
    <property type="component" value="Unassembled WGS sequence"/>
</dbReference>
<dbReference type="PANTHER" id="PTHR30201:SF2">
    <property type="entry name" value="2-(5''-TRIPHOSPHORIBOSYL)-3'-DEPHOSPHOCOENZYME-A SYNTHASE"/>
    <property type="match status" value="1"/>
</dbReference>